<feature type="transmembrane region" description="Helical" evidence="8">
    <location>
        <begin position="90"/>
        <end position="106"/>
    </location>
</feature>
<dbReference type="Gene3D" id="1.20.1250.20">
    <property type="entry name" value="MFS general substrate transporter like domains"/>
    <property type="match status" value="2"/>
</dbReference>
<accession>A0A7K1KTH6</accession>
<keyword evidence="2" id="KW-0813">Transport</keyword>
<keyword evidence="5 8" id="KW-1133">Transmembrane helix</keyword>
<gene>
    <name evidence="9" type="ORF">GNZ18_02395</name>
</gene>
<dbReference type="SUPFAM" id="SSF103473">
    <property type="entry name" value="MFS general substrate transporter"/>
    <property type="match status" value="1"/>
</dbReference>
<reference evidence="9 10" key="1">
    <citation type="submission" date="2019-11" db="EMBL/GenBank/DDBJ databases">
        <authorList>
            <person name="Cao P."/>
        </authorList>
    </citation>
    <scope>NUCLEOTIDE SEQUENCE [LARGE SCALE GENOMIC DNA]</scope>
    <source>
        <strain evidence="9 10">NEAU-AAG5</strain>
    </source>
</reference>
<feature type="compositionally biased region" description="Basic residues" evidence="7">
    <location>
        <begin position="484"/>
        <end position="496"/>
    </location>
</feature>
<feature type="transmembrane region" description="Helical" evidence="8">
    <location>
        <begin position="37"/>
        <end position="56"/>
    </location>
</feature>
<evidence type="ECO:0000256" key="8">
    <source>
        <dbReference type="SAM" id="Phobius"/>
    </source>
</evidence>
<evidence type="ECO:0000313" key="10">
    <source>
        <dbReference type="Proteomes" id="UP000432015"/>
    </source>
</evidence>
<feature type="transmembrane region" description="Helical" evidence="8">
    <location>
        <begin position="303"/>
        <end position="324"/>
    </location>
</feature>
<evidence type="ECO:0000256" key="1">
    <source>
        <dbReference type="ARBA" id="ARBA00004651"/>
    </source>
</evidence>
<dbReference type="PANTHER" id="PTHR23517:SF2">
    <property type="entry name" value="MULTIDRUG RESISTANCE PROTEIN MDTH"/>
    <property type="match status" value="1"/>
</dbReference>
<evidence type="ECO:0000256" key="6">
    <source>
        <dbReference type="ARBA" id="ARBA00023136"/>
    </source>
</evidence>
<dbReference type="InterPro" id="IPR011701">
    <property type="entry name" value="MFS"/>
</dbReference>
<protein>
    <submittedName>
        <fullName evidence="9">MFS transporter</fullName>
    </submittedName>
</protein>
<evidence type="ECO:0000313" key="9">
    <source>
        <dbReference type="EMBL" id="MUN35453.1"/>
    </source>
</evidence>
<dbReference type="GO" id="GO:0005886">
    <property type="term" value="C:plasma membrane"/>
    <property type="evidence" value="ECO:0007669"/>
    <property type="project" value="UniProtKB-SubCell"/>
</dbReference>
<feature type="transmembrane region" description="Helical" evidence="8">
    <location>
        <begin position="126"/>
        <end position="149"/>
    </location>
</feature>
<feature type="transmembrane region" description="Helical" evidence="8">
    <location>
        <begin position="270"/>
        <end position="297"/>
    </location>
</feature>
<feature type="compositionally biased region" description="Pro residues" evidence="7">
    <location>
        <begin position="182"/>
        <end position="191"/>
    </location>
</feature>
<dbReference type="EMBL" id="WOFH01000001">
    <property type="protein sequence ID" value="MUN35453.1"/>
    <property type="molecule type" value="Genomic_DNA"/>
</dbReference>
<dbReference type="AlphaFoldDB" id="A0A7K1KTH6"/>
<evidence type="ECO:0000256" key="4">
    <source>
        <dbReference type="ARBA" id="ARBA00022692"/>
    </source>
</evidence>
<keyword evidence="6 8" id="KW-0472">Membrane</keyword>
<dbReference type="PANTHER" id="PTHR23517">
    <property type="entry name" value="RESISTANCE PROTEIN MDTM, PUTATIVE-RELATED-RELATED"/>
    <property type="match status" value="1"/>
</dbReference>
<evidence type="ECO:0000256" key="3">
    <source>
        <dbReference type="ARBA" id="ARBA00022475"/>
    </source>
</evidence>
<feature type="region of interest" description="Disordered" evidence="7">
    <location>
        <begin position="440"/>
        <end position="496"/>
    </location>
</feature>
<evidence type="ECO:0000256" key="7">
    <source>
        <dbReference type="SAM" id="MobiDB-lite"/>
    </source>
</evidence>
<feature type="transmembrane region" description="Helical" evidence="8">
    <location>
        <begin position="155"/>
        <end position="176"/>
    </location>
</feature>
<proteinExistence type="predicted"/>
<feature type="transmembrane region" description="Helical" evidence="8">
    <location>
        <begin position="12"/>
        <end position="31"/>
    </location>
</feature>
<evidence type="ECO:0000256" key="2">
    <source>
        <dbReference type="ARBA" id="ARBA00022448"/>
    </source>
</evidence>
<organism evidence="9 10">
    <name type="scientific">Actinomadura litoris</name>
    <dbReference type="NCBI Taxonomy" id="2678616"/>
    <lineage>
        <taxon>Bacteria</taxon>
        <taxon>Bacillati</taxon>
        <taxon>Actinomycetota</taxon>
        <taxon>Actinomycetes</taxon>
        <taxon>Streptosporangiales</taxon>
        <taxon>Thermomonosporaceae</taxon>
        <taxon>Actinomadura</taxon>
    </lineage>
</organism>
<feature type="region of interest" description="Disordered" evidence="7">
    <location>
        <begin position="177"/>
        <end position="253"/>
    </location>
</feature>
<feature type="transmembrane region" description="Helical" evidence="8">
    <location>
        <begin position="412"/>
        <end position="436"/>
    </location>
</feature>
<keyword evidence="3" id="KW-1003">Cell membrane</keyword>
<keyword evidence="10" id="KW-1185">Reference proteome</keyword>
<dbReference type="InterPro" id="IPR036259">
    <property type="entry name" value="MFS_trans_sf"/>
</dbReference>
<comment type="subcellular location">
    <subcellularLocation>
        <location evidence="1">Cell membrane</location>
        <topology evidence="1">Multi-pass membrane protein</topology>
    </subcellularLocation>
</comment>
<dbReference type="Proteomes" id="UP000432015">
    <property type="component" value="Unassembled WGS sequence"/>
</dbReference>
<sequence length="496" mass="51253">MTERLRRDVKALVGVRVLNQLGAYVLPFLAVLAGHDLAAWALGVFGAAALVSRWLGGLLLDHLAPRSVIVLGLTATGATMLLLAGARDPGWVLAAVALVGLAFEIYEPATQESLARLTDRHAQTDVYGFLGTSLVASGAVGGLLAALLLPLGARWLIVADGLTCLLAAGVALALLTPDQPTRSPPRPPTTNPLPSASRIPGPETLAVETPSSNASGLAASDASKAPFPNPGSPASGREAPARGHADPETTTTRVRFFGRRGVTGWRPPGALVRLTAAGTAFACGYLAVLMFVPFVLLQRGAPAWLPGLTLTGAALVAPLTGRLGRHALRGLGHERVLVIGTVALGVLTLAMAVGRSVPLMAAGYLAWAAVDSVLQGRWPALIAETAPEADRPRWFAFHGSSWGIAQPAVPGLVALTGGAMVTAGAACLLVPLLLALPRRRHGRRPGTGRISGGRSPPARGGRAPSRRRGGSSRRTRTGSPRRSWAGRRRGRAASPP</sequence>
<comment type="caution">
    <text evidence="9">The sequence shown here is derived from an EMBL/GenBank/DDBJ whole genome shotgun (WGS) entry which is preliminary data.</text>
</comment>
<feature type="compositionally biased region" description="Low complexity" evidence="7">
    <location>
        <begin position="452"/>
        <end position="463"/>
    </location>
</feature>
<evidence type="ECO:0000256" key="5">
    <source>
        <dbReference type="ARBA" id="ARBA00022989"/>
    </source>
</evidence>
<feature type="transmembrane region" description="Helical" evidence="8">
    <location>
        <begin position="336"/>
        <end position="354"/>
    </location>
</feature>
<name>A0A7K1KTH6_9ACTN</name>
<dbReference type="InterPro" id="IPR050171">
    <property type="entry name" value="MFS_Transporters"/>
</dbReference>
<keyword evidence="4 8" id="KW-0812">Transmembrane</keyword>
<dbReference type="Pfam" id="PF07690">
    <property type="entry name" value="MFS_1"/>
    <property type="match status" value="1"/>
</dbReference>
<dbReference type="GO" id="GO:0022857">
    <property type="term" value="F:transmembrane transporter activity"/>
    <property type="evidence" value="ECO:0007669"/>
    <property type="project" value="InterPro"/>
</dbReference>
<feature type="transmembrane region" description="Helical" evidence="8">
    <location>
        <begin position="68"/>
        <end position="84"/>
    </location>
</feature>
<feature type="compositionally biased region" description="Basic residues" evidence="7">
    <location>
        <begin position="464"/>
        <end position="476"/>
    </location>
</feature>